<dbReference type="GO" id="GO:0007034">
    <property type="term" value="P:vacuolar transport"/>
    <property type="evidence" value="ECO:0007669"/>
    <property type="project" value="TreeGrafter"/>
</dbReference>
<dbReference type="RefSeq" id="XP_005535917.1">
    <property type="nucleotide sequence ID" value="XM_005535860.1"/>
</dbReference>
<dbReference type="InterPro" id="IPR019155">
    <property type="entry name" value="CLEC16A/TT9_N"/>
</dbReference>
<dbReference type="GeneID" id="16993229"/>
<evidence type="ECO:0000259" key="2">
    <source>
        <dbReference type="Pfam" id="PF09758"/>
    </source>
</evidence>
<dbReference type="InterPro" id="IPR039272">
    <property type="entry name" value="CLEC16A/TT9"/>
</dbReference>
<name>M1UQ44_CYAM1</name>
<sequence>MTPTKSRGAQAAPRGSWSSWLQPRENVAQRAERVAQLVSDAGQMDVVARFDALGELVELVLSTEPRERELSRTAFLENECWAAILELAVQPAGDAKQQALRVKALQTAAMLLWNIHDPLLLAYLLAHDALRQVVLAAPLFQETEATHSATGKEADVDSDLLPSYLSLLRTVCLRLDIASLPLVFREEDNTFPLLNAATQFLDNDDRLVRAAAYGMILGLVRLSADAPTLDRFLSREMEQKNSFSRRYIANLGQAAIAAVSVNGDQARAAAELQDVYEFLGELANQAGPFVQLTLLNLLRSDFLTPVLVAAANGDRSDLTLSDAVQLFIFFLERGHSALVCSECCATLVRSERYTALLSRFVKASASNADRIADHVRLRCLTAYAASVPVCIAAREALINRLEAVPQGELWIQLDPGRSFWGSVFDEKTNGAGGIATTLEMVLLRLVLAVDDPEQHTQIDASIVQLYRERIGDIQLSLEQNPAYANDLGRLLAHAEDRQRLCNDLLQHIRDRYRSRFGSVTPSEANTLNENALDSVQRREHVIADASLWMLAHAVAAQAPRRQTGTPSRPADSSETSAAYKRVTCFLGYLEATLDSDTYSDVDAVLLPLYKCDLARSDPSRWSTQSAETMTLALAQTDVFNCSLEGRRVLCAADENESKMLIVGEVLEGGGFQPLLGLPLEYILELTEPEPTTSATNEGWCVLIQRSDVTQVLDLVFESESTARDFVAHVSKLFPQVAAWRAACLRDALLLPHSRTSL</sequence>
<dbReference type="KEGG" id="cme:CYME_CMG117C"/>
<keyword evidence="1" id="KW-0072">Autophagy</keyword>
<dbReference type="Pfam" id="PF09758">
    <property type="entry name" value="FPL"/>
    <property type="match status" value="1"/>
</dbReference>
<protein>
    <recommendedName>
        <fullName evidence="2">FPL domain-containing protein</fullName>
    </recommendedName>
</protein>
<dbReference type="Gramene" id="CMG117CT">
    <property type="protein sequence ID" value="CMG117CT"/>
    <property type="gene ID" value="CMG117C"/>
</dbReference>
<evidence type="ECO:0000256" key="1">
    <source>
        <dbReference type="ARBA" id="ARBA00023006"/>
    </source>
</evidence>
<dbReference type="PANTHER" id="PTHR21481:SF0">
    <property type="entry name" value="PROTEIN CLEC16A"/>
    <property type="match status" value="1"/>
</dbReference>
<reference evidence="3 4" key="1">
    <citation type="journal article" date="2004" name="Nature">
        <title>Genome sequence of the ultrasmall unicellular red alga Cyanidioschyzon merolae 10D.</title>
        <authorList>
            <person name="Matsuzaki M."/>
            <person name="Misumi O."/>
            <person name="Shin-i T."/>
            <person name="Maruyama S."/>
            <person name="Takahara M."/>
            <person name="Miyagishima S."/>
            <person name="Mori T."/>
            <person name="Nishida K."/>
            <person name="Yagisawa F."/>
            <person name="Nishida K."/>
            <person name="Yoshida Y."/>
            <person name="Nishimura Y."/>
            <person name="Nakao S."/>
            <person name="Kobayashi T."/>
            <person name="Momoyama Y."/>
            <person name="Higashiyama T."/>
            <person name="Minoda A."/>
            <person name="Sano M."/>
            <person name="Nomoto H."/>
            <person name="Oishi K."/>
            <person name="Hayashi H."/>
            <person name="Ohta F."/>
            <person name="Nishizaka S."/>
            <person name="Haga S."/>
            <person name="Miura S."/>
            <person name="Morishita T."/>
            <person name="Kabeya Y."/>
            <person name="Terasawa K."/>
            <person name="Suzuki Y."/>
            <person name="Ishii Y."/>
            <person name="Asakawa S."/>
            <person name="Takano H."/>
            <person name="Ohta N."/>
            <person name="Kuroiwa H."/>
            <person name="Tanaka K."/>
            <person name="Shimizu N."/>
            <person name="Sugano S."/>
            <person name="Sato N."/>
            <person name="Nozaki H."/>
            <person name="Ogasawara N."/>
            <person name="Kohara Y."/>
            <person name="Kuroiwa T."/>
        </authorList>
    </citation>
    <scope>NUCLEOTIDE SEQUENCE [LARGE SCALE GENOMIC DNA]</scope>
    <source>
        <strain evidence="3 4">10D</strain>
    </source>
</reference>
<dbReference type="GO" id="GO:1901096">
    <property type="term" value="P:regulation of autophagosome maturation"/>
    <property type="evidence" value="ECO:0007669"/>
    <property type="project" value="TreeGrafter"/>
</dbReference>
<feature type="domain" description="FPL" evidence="2">
    <location>
        <begin position="74"/>
        <end position="218"/>
    </location>
</feature>
<gene>
    <name evidence="3" type="ORF">CYME_CMG117C</name>
</gene>
<dbReference type="Proteomes" id="UP000007014">
    <property type="component" value="Chromosome 7"/>
</dbReference>
<dbReference type="PANTHER" id="PTHR21481">
    <property type="entry name" value="PROTEIN CLEC16A"/>
    <property type="match status" value="1"/>
</dbReference>
<dbReference type="GO" id="GO:0006914">
    <property type="term" value="P:autophagy"/>
    <property type="evidence" value="ECO:0007669"/>
    <property type="project" value="UniProtKB-KW"/>
</dbReference>
<dbReference type="AlphaFoldDB" id="M1UQ44"/>
<dbReference type="EMBL" id="AP006489">
    <property type="protein sequence ID" value="BAM79631.1"/>
    <property type="molecule type" value="Genomic_DNA"/>
</dbReference>
<evidence type="ECO:0000313" key="3">
    <source>
        <dbReference type="EMBL" id="BAM79631.1"/>
    </source>
</evidence>
<dbReference type="GO" id="GO:0016197">
    <property type="term" value="P:endosomal transport"/>
    <property type="evidence" value="ECO:0007669"/>
    <property type="project" value="TreeGrafter"/>
</dbReference>
<reference evidence="3 4" key="2">
    <citation type="journal article" date="2007" name="BMC Biol.">
        <title>A 100%-complete sequence reveals unusually simple genomic features in the hot-spring red alga Cyanidioschyzon merolae.</title>
        <authorList>
            <person name="Nozaki H."/>
            <person name="Takano H."/>
            <person name="Misumi O."/>
            <person name="Terasawa K."/>
            <person name="Matsuzaki M."/>
            <person name="Maruyama S."/>
            <person name="Nishida K."/>
            <person name="Yagisawa F."/>
            <person name="Yoshida Y."/>
            <person name="Fujiwara T."/>
            <person name="Takio S."/>
            <person name="Tamura K."/>
            <person name="Chung S.J."/>
            <person name="Nakamura S."/>
            <person name="Kuroiwa H."/>
            <person name="Tanaka K."/>
            <person name="Sato N."/>
            <person name="Kuroiwa T."/>
        </authorList>
    </citation>
    <scope>NUCLEOTIDE SEQUENCE [LARGE SCALE GENOMIC DNA]</scope>
    <source>
        <strain evidence="3 4">10D</strain>
    </source>
</reference>
<organism evidence="3 4">
    <name type="scientific">Cyanidioschyzon merolae (strain NIES-3377 / 10D)</name>
    <name type="common">Unicellular red alga</name>
    <dbReference type="NCBI Taxonomy" id="280699"/>
    <lineage>
        <taxon>Eukaryota</taxon>
        <taxon>Rhodophyta</taxon>
        <taxon>Bangiophyceae</taxon>
        <taxon>Cyanidiales</taxon>
        <taxon>Cyanidiaceae</taxon>
        <taxon>Cyanidioschyzon</taxon>
    </lineage>
</organism>
<accession>M1UQ44</accession>
<evidence type="ECO:0000313" key="4">
    <source>
        <dbReference type="Proteomes" id="UP000007014"/>
    </source>
</evidence>
<dbReference type="GO" id="GO:0005770">
    <property type="term" value="C:late endosome"/>
    <property type="evidence" value="ECO:0007669"/>
    <property type="project" value="TreeGrafter"/>
</dbReference>
<dbReference type="GO" id="GO:0005794">
    <property type="term" value="C:Golgi apparatus"/>
    <property type="evidence" value="ECO:0007669"/>
    <property type="project" value="TreeGrafter"/>
</dbReference>
<proteinExistence type="predicted"/>
<dbReference type="HOGENOM" id="CLU_368187_0_0_1"/>
<keyword evidence="4" id="KW-1185">Reference proteome</keyword>
<dbReference type="OrthoDB" id="294052at2759"/>